<dbReference type="KEGG" id="bmed:GYM46_09825"/>
<dbReference type="RefSeq" id="WP_008260429.1">
    <property type="nucleotide sequence ID" value="NZ_CP048751.1"/>
</dbReference>
<dbReference type="EMBL" id="UXHF01000028">
    <property type="protein sequence ID" value="VDC50004.1"/>
    <property type="molecule type" value="Genomic_DNA"/>
</dbReference>
<feature type="signal peptide" evidence="1">
    <location>
        <begin position="1"/>
        <end position="17"/>
    </location>
</feature>
<organism evidence="3 4">
    <name type="scientific">Brevundimonas mediterranea</name>
    <dbReference type="NCBI Taxonomy" id="74329"/>
    <lineage>
        <taxon>Bacteria</taxon>
        <taxon>Pseudomonadati</taxon>
        <taxon>Pseudomonadota</taxon>
        <taxon>Alphaproteobacteria</taxon>
        <taxon>Caulobacterales</taxon>
        <taxon>Caulobacteraceae</taxon>
        <taxon>Brevundimonas</taxon>
    </lineage>
</organism>
<reference evidence="2 5" key="2">
    <citation type="submission" date="2020-01" db="EMBL/GenBank/DDBJ databases">
        <authorList>
            <person name="Wang S."/>
        </authorList>
    </citation>
    <scope>NUCLEOTIDE SEQUENCE [LARGE SCALE GENOMIC DNA]</scope>
    <source>
        <strain evidence="2 5">D151-2-6</strain>
    </source>
</reference>
<name>A0A6G7EIP5_9CAUL</name>
<dbReference type="AlphaFoldDB" id="A0A6G7EIP5"/>
<evidence type="ECO:0000313" key="4">
    <source>
        <dbReference type="Proteomes" id="UP000289220"/>
    </source>
</evidence>
<proteinExistence type="predicted"/>
<evidence type="ECO:0000313" key="5">
    <source>
        <dbReference type="Proteomes" id="UP000501325"/>
    </source>
</evidence>
<accession>A0A6G7EIP5</accession>
<feature type="chain" id="PRO_5044632400" evidence="1">
    <location>
        <begin position="18"/>
        <end position="103"/>
    </location>
</feature>
<dbReference type="EMBL" id="CP048751">
    <property type="protein sequence ID" value="QIH73222.1"/>
    <property type="molecule type" value="Genomic_DNA"/>
</dbReference>
<protein>
    <submittedName>
        <fullName evidence="3">Uncharacterized protein</fullName>
    </submittedName>
</protein>
<dbReference type="Proteomes" id="UP000289220">
    <property type="component" value="Unassembled WGS sequence"/>
</dbReference>
<keyword evidence="4" id="KW-1185">Reference proteome</keyword>
<evidence type="ECO:0000313" key="2">
    <source>
        <dbReference type="EMBL" id="QIH73222.1"/>
    </source>
</evidence>
<reference evidence="3 4" key="1">
    <citation type="submission" date="2018-11" db="EMBL/GenBank/DDBJ databases">
        <authorList>
            <person name="Peiro R."/>
            <person name="Begona"/>
            <person name="Cbmso G."/>
            <person name="Lopez M."/>
            <person name="Gonzalez S."/>
            <person name="Sacristan E."/>
            <person name="Castillo E."/>
        </authorList>
    </citation>
    <scope>NUCLEOTIDE SEQUENCE [LARGE SCALE GENOMIC DNA]</scope>
    <source>
        <strain evidence="3">Brev_genome</strain>
    </source>
</reference>
<evidence type="ECO:0000313" key="3">
    <source>
        <dbReference type="EMBL" id="VDC50004.1"/>
    </source>
</evidence>
<dbReference type="Proteomes" id="UP000501325">
    <property type="component" value="Chromosome"/>
</dbReference>
<sequence length="103" mass="10859">MTLFALLAALTTAQATASAPPVVWETPPRIEMPAKALETGVKSGVVVLRCDFTANGIPTNCLIVSETPVGQGFGREALRGVRTGRAQSGQAGMREITLTFETR</sequence>
<dbReference type="Gene3D" id="3.30.1150.10">
    <property type="match status" value="1"/>
</dbReference>
<keyword evidence="1" id="KW-0732">Signal</keyword>
<gene>
    <name evidence="3" type="ORF">BREV_BREV_01653</name>
    <name evidence="2" type="ORF">GYM46_09825</name>
</gene>
<evidence type="ECO:0000256" key="1">
    <source>
        <dbReference type="SAM" id="SignalP"/>
    </source>
</evidence>